<organism evidence="2 3">
    <name type="scientific">Daphnia galeata</name>
    <dbReference type="NCBI Taxonomy" id="27404"/>
    <lineage>
        <taxon>Eukaryota</taxon>
        <taxon>Metazoa</taxon>
        <taxon>Ecdysozoa</taxon>
        <taxon>Arthropoda</taxon>
        <taxon>Crustacea</taxon>
        <taxon>Branchiopoda</taxon>
        <taxon>Diplostraca</taxon>
        <taxon>Cladocera</taxon>
        <taxon>Anomopoda</taxon>
        <taxon>Daphniidae</taxon>
        <taxon>Daphnia</taxon>
    </lineage>
</organism>
<protein>
    <submittedName>
        <fullName evidence="2">Uncharacterized protein</fullName>
    </submittedName>
</protein>
<feature type="transmembrane region" description="Helical" evidence="1">
    <location>
        <begin position="42"/>
        <end position="62"/>
    </location>
</feature>
<dbReference type="EMBL" id="CAKKLH010000286">
    <property type="protein sequence ID" value="CAH0108649.1"/>
    <property type="molecule type" value="Genomic_DNA"/>
</dbReference>
<keyword evidence="1" id="KW-1133">Transmembrane helix</keyword>
<keyword evidence="1" id="KW-0812">Transmembrane</keyword>
<dbReference type="Proteomes" id="UP000789390">
    <property type="component" value="Unassembled WGS sequence"/>
</dbReference>
<keyword evidence="3" id="KW-1185">Reference proteome</keyword>
<comment type="caution">
    <text evidence="2">The sequence shown here is derived from an EMBL/GenBank/DDBJ whole genome shotgun (WGS) entry which is preliminary data.</text>
</comment>
<reference evidence="2" key="1">
    <citation type="submission" date="2021-11" db="EMBL/GenBank/DDBJ databases">
        <authorList>
            <person name="Schell T."/>
        </authorList>
    </citation>
    <scope>NUCLEOTIDE SEQUENCE</scope>
    <source>
        <strain evidence="2">M5</strain>
    </source>
</reference>
<evidence type="ECO:0000256" key="1">
    <source>
        <dbReference type="SAM" id="Phobius"/>
    </source>
</evidence>
<proteinExistence type="predicted"/>
<accession>A0A8J2WMH7</accession>
<gene>
    <name evidence="2" type="ORF">DGAL_LOCUS12045</name>
</gene>
<dbReference type="AlphaFoldDB" id="A0A8J2WMH7"/>
<evidence type="ECO:0000313" key="3">
    <source>
        <dbReference type="Proteomes" id="UP000789390"/>
    </source>
</evidence>
<keyword evidence="1" id="KW-0472">Membrane</keyword>
<name>A0A8J2WMH7_9CRUS</name>
<sequence length="115" mass="12914">MDQPDFNPKSNVSACIKEARSCDLACSDIPQAAFDQSTVFDLFSIVLSVLVILSVVSIAATAEREEKRQINYLPYYGPTEVEPRQFYRPTRTITTTRTSTLTFTMTCTGFLLVLF</sequence>
<evidence type="ECO:0000313" key="2">
    <source>
        <dbReference type="EMBL" id="CAH0108649.1"/>
    </source>
</evidence>